<dbReference type="RefSeq" id="WP_056974259.1">
    <property type="nucleotide sequence ID" value="NZ_AYZL01000008.1"/>
</dbReference>
<dbReference type="STRING" id="1423744.FC86_GL000070"/>
<comment type="caution">
    <text evidence="2">The sequence shown here is derived from an EMBL/GenBank/DDBJ whole genome shotgun (WGS) entry which is preliminary data.</text>
</comment>
<evidence type="ECO:0000313" key="2">
    <source>
        <dbReference type="EMBL" id="KRN04622.1"/>
    </source>
</evidence>
<dbReference type="SUPFAM" id="SSF52266">
    <property type="entry name" value="SGNH hydrolase"/>
    <property type="match status" value="1"/>
</dbReference>
<dbReference type="AlphaFoldDB" id="A0A0R2DKL5"/>
<dbReference type="InterPro" id="IPR045136">
    <property type="entry name" value="Iah1-like"/>
</dbReference>
<dbReference type="PANTHER" id="PTHR14209:SF19">
    <property type="entry name" value="ISOAMYL ACETATE-HYDROLYZING ESTERASE 1 HOMOLOG"/>
    <property type="match status" value="1"/>
</dbReference>
<organism evidence="2 3">
    <name type="scientific">Holzapfeliella floricola DSM 23037 = JCM 16512</name>
    <dbReference type="NCBI Taxonomy" id="1423744"/>
    <lineage>
        <taxon>Bacteria</taxon>
        <taxon>Bacillati</taxon>
        <taxon>Bacillota</taxon>
        <taxon>Bacilli</taxon>
        <taxon>Lactobacillales</taxon>
        <taxon>Lactobacillaceae</taxon>
        <taxon>Holzapfeliella</taxon>
    </lineage>
</organism>
<gene>
    <name evidence="2" type="ORF">FC86_GL000070</name>
</gene>
<accession>A0A0R2DKL5</accession>
<sequence>MAKILLFGDSIMGGFKNGRHTSAITKPIQQAFPKDTVINVSISGATTDDALDYLSLNVLNAKPHVVVLAFGANDAAVKLGMTPGRFNTNLNRIIEKIGPKKVILVSPPYTNWRVASNQSWPRILQFELVAEHVAHTYHLPYLDLAEEMQKSTHVNRYLQKDGIHFSDSGNRLLVKKLIPLIASKVKRKTFRKRPYSASKNTVTKQKNQQV</sequence>
<evidence type="ECO:0000259" key="1">
    <source>
        <dbReference type="Pfam" id="PF13472"/>
    </source>
</evidence>
<proteinExistence type="predicted"/>
<name>A0A0R2DKL5_9LACO</name>
<dbReference type="Gene3D" id="3.40.50.1110">
    <property type="entry name" value="SGNH hydrolase"/>
    <property type="match status" value="1"/>
</dbReference>
<dbReference type="InterPro" id="IPR036514">
    <property type="entry name" value="SGNH_hydro_sf"/>
</dbReference>
<dbReference type="Pfam" id="PF13472">
    <property type="entry name" value="Lipase_GDSL_2"/>
    <property type="match status" value="1"/>
</dbReference>
<dbReference type="PANTHER" id="PTHR14209">
    <property type="entry name" value="ISOAMYL ACETATE-HYDROLYZING ESTERASE 1"/>
    <property type="match status" value="1"/>
</dbReference>
<evidence type="ECO:0000313" key="3">
    <source>
        <dbReference type="Proteomes" id="UP000051378"/>
    </source>
</evidence>
<feature type="domain" description="SGNH hydrolase-type esterase" evidence="1">
    <location>
        <begin position="6"/>
        <end position="172"/>
    </location>
</feature>
<dbReference type="InterPro" id="IPR013830">
    <property type="entry name" value="SGNH_hydro"/>
</dbReference>
<dbReference type="OrthoDB" id="388542at2"/>
<reference evidence="2 3" key="1">
    <citation type="journal article" date="2015" name="Genome Announc.">
        <title>Expanding the biotechnology potential of lactobacilli through comparative genomics of 213 strains and associated genera.</title>
        <authorList>
            <person name="Sun Z."/>
            <person name="Harris H.M."/>
            <person name="McCann A."/>
            <person name="Guo C."/>
            <person name="Argimon S."/>
            <person name="Zhang W."/>
            <person name="Yang X."/>
            <person name="Jeffery I.B."/>
            <person name="Cooney J.C."/>
            <person name="Kagawa T.F."/>
            <person name="Liu W."/>
            <person name="Song Y."/>
            <person name="Salvetti E."/>
            <person name="Wrobel A."/>
            <person name="Rasinkangas P."/>
            <person name="Parkhill J."/>
            <person name="Rea M.C."/>
            <person name="O'Sullivan O."/>
            <person name="Ritari J."/>
            <person name="Douillard F.P."/>
            <person name="Paul Ross R."/>
            <person name="Yang R."/>
            <person name="Briner A.E."/>
            <person name="Felis G.E."/>
            <person name="de Vos W.M."/>
            <person name="Barrangou R."/>
            <person name="Klaenhammer T.R."/>
            <person name="Caufield P.W."/>
            <person name="Cui Y."/>
            <person name="Zhang H."/>
            <person name="O'Toole P.W."/>
        </authorList>
    </citation>
    <scope>NUCLEOTIDE SEQUENCE [LARGE SCALE GENOMIC DNA]</scope>
    <source>
        <strain evidence="2 3">DSM 23037</strain>
    </source>
</reference>
<dbReference type="PATRIC" id="fig|1423744.4.peg.73"/>
<protein>
    <submittedName>
        <fullName evidence="2">Lysophospholipase L1 related esterase</fullName>
    </submittedName>
</protein>
<dbReference type="Proteomes" id="UP000051378">
    <property type="component" value="Unassembled WGS sequence"/>
</dbReference>
<dbReference type="EMBL" id="AYZL01000008">
    <property type="protein sequence ID" value="KRN04622.1"/>
    <property type="molecule type" value="Genomic_DNA"/>
</dbReference>
<keyword evidence="3" id="KW-1185">Reference proteome</keyword>